<feature type="chain" id="PRO_5041254684" description="DUF3108 domain-containing protein" evidence="1">
    <location>
        <begin position="23"/>
        <end position="229"/>
    </location>
</feature>
<evidence type="ECO:0000313" key="4">
    <source>
        <dbReference type="Proteomes" id="UP001244443"/>
    </source>
</evidence>
<feature type="signal peptide" evidence="1">
    <location>
        <begin position="1"/>
        <end position="22"/>
    </location>
</feature>
<evidence type="ECO:0000313" key="3">
    <source>
        <dbReference type="EMBL" id="WKK85445.2"/>
    </source>
</evidence>
<keyword evidence="4" id="KW-1185">Reference proteome</keyword>
<protein>
    <recommendedName>
        <fullName evidence="2">DUF3108 domain-containing protein</fullName>
    </recommendedName>
</protein>
<accession>A0AA49GFU0</accession>
<reference evidence="3" key="1">
    <citation type="submission" date="2023-08" db="EMBL/GenBank/DDBJ databases">
        <title>Comparative genomics and taxonomic characterization of three novel marine species of genus Marivirga.</title>
        <authorList>
            <person name="Muhammad N."/>
            <person name="Kim S.-G."/>
        </authorList>
    </citation>
    <scope>NUCLEOTIDE SEQUENCE [LARGE SCALE GENOMIC DNA]</scope>
    <source>
        <strain evidence="3">ABR2-2</strain>
    </source>
</reference>
<dbReference type="AlphaFoldDB" id="A0AA49GFU0"/>
<dbReference type="EMBL" id="CP129970">
    <property type="protein sequence ID" value="WKK85445.2"/>
    <property type="molecule type" value="Genomic_DNA"/>
</dbReference>
<keyword evidence="1" id="KW-0732">Signal</keyword>
<dbReference type="Gene3D" id="2.40.360.20">
    <property type="match status" value="1"/>
</dbReference>
<sequence length="229" mass="26390">MKNFIQIALMAFIILMPLKNFAQSDCNPYYLLEEGRKWTTANYNAKDKYQGKQHYEVLEVSEESGKLVAKMMLTSYDKKDEIVLEEEVEFVCKDGVLQMDMTKYMPQETMESFKEMDVEMEFDAVTIPEELEVGQYLEDGGINMKVNGPIPIKMSVKIQDRKVMAKENIEVPAGSYEAFKINSIVKFEAMMTRETKTVDWVAEKVGVVRSEQYDKKGKLSGYTVLTEIE</sequence>
<name>A0AA49GFU0_9BACT</name>
<dbReference type="Proteomes" id="UP001244443">
    <property type="component" value="Chromosome"/>
</dbReference>
<organism evidence="3 4">
    <name type="scientific">Marivirga arenosa</name>
    <dbReference type="NCBI Taxonomy" id="3059076"/>
    <lineage>
        <taxon>Bacteria</taxon>
        <taxon>Pseudomonadati</taxon>
        <taxon>Bacteroidota</taxon>
        <taxon>Cytophagia</taxon>
        <taxon>Cytophagales</taxon>
        <taxon>Marivirgaceae</taxon>
        <taxon>Marivirga</taxon>
    </lineage>
</organism>
<dbReference type="RefSeq" id="WP_308355932.1">
    <property type="nucleotide sequence ID" value="NZ_CP129970.2"/>
</dbReference>
<evidence type="ECO:0000256" key="1">
    <source>
        <dbReference type="SAM" id="SignalP"/>
    </source>
</evidence>
<evidence type="ECO:0000259" key="2">
    <source>
        <dbReference type="Pfam" id="PF21347"/>
    </source>
</evidence>
<gene>
    <name evidence="3" type="ORF">QYS48_26695</name>
</gene>
<feature type="domain" description="DUF3108" evidence="2">
    <location>
        <begin position="33"/>
        <end position="225"/>
    </location>
</feature>
<dbReference type="Pfam" id="PF21347">
    <property type="entry name" value="DUF3108_like"/>
    <property type="match status" value="1"/>
</dbReference>
<dbReference type="InterPro" id="IPR049279">
    <property type="entry name" value="DUF3108-like"/>
</dbReference>
<proteinExistence type="predicted"/>